<dbReference type="CDD" id="cd16147">
    <property type="entry name" value="G6S"/>
    <property type="match status" value="1"/>
</dbReference>
<evidence type="ECO:0000313" key="9">
    <source>
        <dbReference type="Proteomes" id="UP001165205"/>
    </source>
</evidence>
<dbReference type="InterPro" id="IPR024607">
    <property type="entry name" value="Sulfatase_CS"/>
</dbReference>
<evidence type="ECO:0000256" key="4">
    <source>
        <dbReference type="ARBA" id="ARBA00023180"/>
    </source>
</evidence>
<dbReference type="EMBL" id="BSYA01000026">
    <property type="protein sequence ID" value="GMG26388.1"/>
    <property type="molecule type" value="Genomic_DNA"/>
</dbReference>
<evidence type="ECO:0000256" key="2">
    <source>
        <dbReference type="ARBA" id="ARBA00022729"/>
    </source>
</evidence>
<dbReference type="PIRSF" id="PIRSF000972">
    <property type="entry name" value="Arylsulf_plant"/>
    <property type="match status" value="1"/>
</dbReference>
<dbReference type="SUPFAM" id="SSF53649">
    <property type="entry name" value="Alkaline phosphatase-like"/>
    <property type="match status" value="1"/>
</dbReference>
<feature type="modified residue" description="3-oxoalanine (Cys)" evidence="5">
    <location>
        <position position="85"/>
    </location>
</feature>
<feature type="domain" description="Sulfatase N-terminal" evidence="7">
    <location>
        <begin position="41"/>
        <end position="400"/>
    </location>
</feature>
<dbReference type="PROSITE" id="PS00523">
    <property type="entry name" value="SULFATASE_1"/>
    <property type="match status" value="1"/>
</dbReference>
<evidence type="ECO:0000256" key="3">
    <source>
        <dbReference type="ARBA" id="ARBA00022801"/>
    </source>
</evidence>
<protein>
    <submittedName>
        <fullName evidence="8">Unnamed protein product</fullName>
    </submittedName>
</protein>
<dbReference type="PANTHER" id="PTHR43108:SF8">
    <property type="entry name" value="SD21168P"/>
    <property type="match status" value="1"/>
</dbReference>
<dbReference type="InterPro" id="IPR000917">
    <property type="entry name" value="Sulfatase_N"/>
</dbReference>
<comment type="caution">
    <text evidence="8">The sequence shown here is derived from an EMBL/GenBank/DDBJ whole genome shotgun (WGS) entry which is preliminary data.</text>
</comment>
<dbReference type="GO" id="GO:0008449">
    <property type="term" value="F:N-acetylglucosamine-6-sulfatase activity"/>
    <property type="evidence" value="ECO:0007669"/>
    <property type="project" value="TreeGrafter"/>
</dbReference>
<feature type="chain" id="PRO_5042904012" evidence="6">
    <location>
        <begin position="20"/>
        <end position="540"/>
    </location>
</feature>
<evidence type="ECO:0000256" key="5">
    <source>
        <dbReference type="PIRSR" id="PIRSR000972-50"/>
    </source>
</evidence>
<accession>A0AAN4YGU4</accession>
<dbReference type="InterPro" id="IPR012083">
    <property type="entry name" value="Arylsulfatase"/>
</dbReference>
<keyword evidence="4" id="KW-0325">Glycoprotein</keyword>
<dbReference type="InterPro" id="IPR017850">
    <property type="entry name" value="Alkaline_phosphatase_core_sf"/>
</dbReference>
<evidence type="ECO:0000313" key="8">
    <source>
        <dbReference type="EMBL" id="GMG26388.1"/>
    </source>
</evidence>
<dbReference type="GO" id="GO:0005539">
    <property type="term" value="F:glycosaminoglycan binding"/>
    <property type="evidence" value="ECO:0007669"/>
    <property type="project" value="TreeGrafter"/>
</dbReference>
<dbReference type="AlphaFoldDB" id="A0AAN4YGU4"/>
<keyword evidence="3" id="KW-0378">Hydrolase</keyword>
<proteinExistence type="inferred from homology"/>
<dbReference type="GO" id="GO:0004065">
    <property type="term" value="F:arylsulfatase activity"/>
    <property type="evidence" value="ECO:0007669"/>
    <property type="project" value="InterPro"/>
</dbReference>
<comment type="PTM">
    <text evidence="5">The conversion to 3-oxoalanine (also known as C-formylglycine, FGly), of a serine or cysteine residue in prokaryotes and of a cysteine residue in eukaryotes, is critical for catalytic activity.</text>
</comment>
<dbReference type="Gene3D" id="3.40.720.10">
    <property type="entry name" value="Alkaline Phosphatase, subunit A"/>
    <property type="match status" value="1"/>
</dbReference>
<evidence type="ECO:0000259" key="7">
    <source>
        <dbReference type="Pfam" id="PF00884"/>
    </source>
</evidence>
<comment type="similarity">
    <text evidence="1">Belongs to the sulfatase family.</text>
</comment>
<sequence length="540" mass="60917">MKFTKKILTTLGLLGVTEANLGSINTEKHVAQQNAVSKRPPNFLFIMSDDQDLLLDSLSYTPLTMKHMRDKGTTFNNHFVTTALCCPSRVSLWTGRLAHNTNVTDVHPPWGFDKNFLPVWLQQAGYDTYYTGKLMNAHSIENYASPHVSGFNGSDFLLDPYTYDYMNATYQRNHDAPVSYLGRHTTEVLTEKAMGFLEDALSGERPFFMAVSPIAPHSNMNGTYGAGSGPLWMDEPIPEDRHKHLFPEAKVPRKANFNPKEVSCLSPSLSGSSEKLTGEQPTGVSWIHDLPFRNETEVDYNDHYYRQRLRALQGVDELVDSLVTRLEQSDKLDNTYIIYTSDNGFHIGQHRLPPGKTCGFDEDIRVPFFIRGPEIPEGAVEDSVSTHIDLAPTFYELAGIPLRDDFDGAPMRILRNNMGTLHEHNDPYQINNLYAKAQTDNSQETRMMGYSLSRVITRLDALLLVLKSCKGTSCIEPWSVLHPGGSVHNLRDALNEKYDSFYQAQSKVSFDRCEYAYIIDAEGPQEALAYRNGYSLDAWV</sequence>
<reference evidence="8" key="1">
    <citation type="submission" date="2023-04" db="EMBL/GenBank/DDBJ databases">
        <title>Aspergillus oryzae NBRC 4228.</title>
        <authorList>
            <person name="Ichikawa N."/>
            <person name="Sato H."/>
            <person name="Tonouchi N."/>
        </authorList>
    </citation>
    <scope>NUCLEOTIDE SEQUENCE</scope>
    <source>
        <strain evidence="8">NBRC 4228</strain>
    </source>
</reference>
<evidence type="ECO:0000256" key="6">
    <source>
        <dbReference type="SAM" id="SignalP"/>
    </source>
</evidence>
<keyword evidence="2 6" id="KW-0732">Signal</keyword>
<dbReference type="Pfam" id="PF00884">
    <property type="entry name" value="Sulfatase"/>
    <property type="match status" value="1"/>
</dbReference>
<evidence type="ECO:0000256" key="1">
    <source>
        <dbReference type="ARBA" id="ARBA00008779"/>
    </source>
</evidence>
<feature type="signal peptide" evidence="6">
    <location>
        <begin position="1"/>
        <end position="19"/>
    </location>
</feature>
<name>A0AAN4YGU4_ASPOZ</name>
<organism evidence="8 9">
    <name type="scientific">Aspergillus oryzae</name>
    <name type="common">Yellow koji mold</name>
    <dbReference type="NCBI Taxonomy" id="5062"/>
    <lineage>
        <taxon>Eukaryota</taxon>
        <taxon>Fungi</taxon>
        <taxon>Dikarya</taxon>
        <taxon>Ascomycota</taxon>
        <taxon>Pezizomycotina</taxon>
        <taxon>Eurotiomycetes</taxon>
        <taxon>Eurotiomycetidae</taxon>
        <taxon>Eurotiales</taxon>
        <taxon>Aspergillaceae</taxon>
        <taxon>Aspergillus</taxon>
        <taxon>Aspergillus subgen. Circumdati</taxon>
    </lineage>
</organism>
<gene>
    <name evidence="8" type="ORF">Aory04_000321900</name>
</gene>
<dbReference type="GO" id="GO:0018958">
    <property type="term" value="P:phenol-containing compound metabolic process"/>
    <property type="evidence" value="ECO:0007669"/>
    <property type="project" value="InterPro"/>
</dbReference>
<dbReference type="Proteomes" id="UP001165205">
    <property type="component" value="Unassembled WGS sequence"/>
</dbReference>
<dbReference type="PANTHER" id="PTHR43108">
    <property type="entry name" value="N-ACETYLGLUCOSAMINE-6-SULFATASE FAMILY MEMBER"/>
    <property type="match status" value="1"/>
</dbReference>